<protein>
    <submittedName>
        <fullName evidence="1">Uncharacterized protein</fullName>
    </submittedName>
</protein>
<proteinExistence type="predicted"/>
<accession>A0ACC3YGM6</accession>
<comment type="caution">
    <text evidence="1">The sequence shown here is derived from an EMBL/GenBank/DDBJ whole genome shotgun (WGS) entry which is preliminary data.</text>
</comment>
<name>A0ACC3YGM6_COLTU</name>
<reference evidence="1 2" key="1">
    <citation type="journal article" date="2020" name="Phytopathology">
        <title>Genome Sequence Resources of Colletotrichum truncatum, C. plurivorum, C. musicola, and C. sojae: Four Species Pathogenic to Soybean (Glycine max).</title>
        <authorList>
            <person name="Rogerio F."/>
            <person name="Boufleur T.R."/>
            <person name="Ciampi-Guillardi M."/>
            <person name="Sukno S.A."/>
            <person name="Thon M.R."/>
            <person name="Massola Junior N.S."/>
            <person name="Baroncelli R."/>
        </authorList>
    </citation>
    <scope>NUCLEOTIDE SEQUENCE [LARGE SCALE GENOMIC DNA]</scope>
    <source>
        <strain evidence="1 2">CMES1059</strain>
    </source>
</reference>
<dbReference type="EMBL" id="VUJX02000010">
    <property type="protein sequence ID" value="KAL0931028.1"/>
    <property type="molecule type" value="Genomic_DNA"/>
</dbReference>
<organism evidence="1 2">
    <name type="scientific">Colletotrichum truncatum</name>
    <name type="common">Anthracnose fungus</name>
    <name type="synonym">Colletotrichum capsici</name>
    <dbReference type="NCBI Taxonomy" id="5467"/>
    <lineage>
        <taxon>Eukaryota</taxon>
        <taxon>Fungi</taxon>
        <taxon>Dikarya</taxon>
        <taxon>Ascomycota</taxon>
        <taxon>Pezizomycotina</taxon>
        <taxon>Sordariomycetes</taxon>
        <taxon>Hypocreomycetidae</taxon>
        <taxon>Glomerellales</taxon>
        <taxon>Glomerellaceae</taxon>
        <taxon>Colletotrichum</taxon>
        <taxon>Colletotrichum truncatum species complex</taxon>
    </lineage>
</organism>
<gene>
    <name evidence="1" type="ORF">CTRU02_213763</name>
</gene>
<evidence type="ECO:0000313" key="1">
    <source>
        <dbReference type="EMBL" id="KAL0931028.1"/>
    </source>
</evidence>
<sequence>MSFKSDDVDVGSNAAGQSHGPMRSHADMSSHDHSLAHRINNYPATPWLLEAFLQTNNRAERIAAGSPRSGVGILGLGLLEHHIRLLPTMRSAQDAFHVFDHSTAAASPKYLGWRQKVATWPLSQQEAMNNRTFAA</sequence>
<keyword evidence="2" id="KW-1185">Reference proteome</keyword>
<dbReference type="Proteomes" id="UP000805649">
    <property type="component" value="Unassembled WGS sequence"/>
</dbReference>
<evidence type="ECO:0000313" key="2">
    <source>
        <dbReference type="Proteomes" id="UP000805649"/>
    </source>
</evidence>